<name>A0ABU9INF2_9FLAO</name>
<dbReference type="NCBIfam" id="TIGR04534">
    <property type="entry name" value="ELWxxDGT_rpt"/>
    <property type="match status" value="7"/>
</dbReference>
<feature type="domain" description="Secretion system C-terminal sorting" evidence="3">
    <location>
        <begin position="651"/>
        <end position="719"/>
    </location>
</feature>
<evidence type="ECO:0000313" key="4">
    <source>
        <dbReference type="EMBL" id="MEL1253963.1"/>
    </source>
</evidence>
<evidence type="ECO:0000313" key="5">
    <source>
        <dbReference type="Proteomes" id="UP001485226"/>
    </source>
</evidence>
<evidence type="ECO:0000256" key="1">
    <source>
        <dbReference type="ARBA" id="ARBA00022729"/>
    </source>
</evidence>
<dbReference type="Proteomes" id="UP001485226">
    <property type="component" value="Unassembled WGS sequence"/>
</dbReference>
<sequence>MKKNYFFKNRFSLLFTLFCCVAVHSQVPHIIKVINNSGKNISSNPQNFVVIGGITYFTATTATNGNELWKTDGTTSGTVLVKDLNPGAGNSFPQKLTNVNGTLFFNATDDVNGSELWKSDGTEAGTVLVKDINFGTGNSNPQNLCNVNGTLYFNATDATNGKELWKSDGTTVGTVLVKDINIGSGDSSPEYLTNINGTLFFKAGDANGKELWKSDGTIAGTILIKDINAGPGNSNPYYLTNVNGTLFFGASNDTSGEELWKSDGTAAGTVLVKEIVPGSGSPAISNLTNINGALFFSANSGNGPKLWKSDGTEAGTVLIKDTNVVMGESFTNINGTFFFGATDASNGTELWKSDGTEAGTVLVKDIYSGSGYSYPQFLTNLGGVLYFSAINAANGQELWKSDGTAAGTILIKDINPGSGHSSPAYLINANGTLYFTANVAHNNFSYGQELWKLDNCTTSNKEVSIIGNTTYFNTQIQVSPNTASCQCDIFNSLLSTVNAIGANPVSGEVSSKIWIENSQPANYVKRHYELNPATNPTTATAKITLYFTQEEFDAYNAVNSSSMLPSNDSDNTGKSNLRIEKYTGTTVDGLPDSYGVTSAEIDPTDSDVVWNAALNRWEISFETTGFGGYFVKTSGIDLGTNDNIKRPEFAIYPNPATEEVQINLFNADNAKLTLIDINGKVLLTKNIQEQDSVNISNLPANIYFVKIDSEKGKAVKKIIKK</sequence>
<feature type="signal peptide" evidence="2">
    <location>
        <begin position="1"/>
        <end position="25"/>
    </location>
</feature>
<dbReference type="InterPro" id="IPR026444">
    <property type="entry name" value="Secre_tail"/>
</dbReference>
<dbReference type="NCBIfam" id="TIGR04183">
    <property type="entry name" value="Por_Secre_tail"/>
    <property type="match status" value="1"/>
</dbReference>
<keyword evidence="5" id="KW-1185">Reference proteome</keyword>
<reference evidence="4 5" key="1">
    <citation type="submission" date="2024-04" db="EMBL/GenBank/DDBJ databases">
        <title>Flavobacterium sp. DGU38 16S ribosomal RNA gene Genome sequencing and assembly.</title>
        <authorList>
            <person name="Park S."/>
        </authorList>
    </citation>
    <scope>NUCLEOTIDE SEQUENCE [LARGE SCALE GENOMIC DNA]</scope>
    <source>
        <strain evidence="4 5">DGU38</strain>
    </source>
</reference>
<evidence type="ECO:0000259" key="3">
    <source>
        <dbReference type="Pfam" id="PF18962"/>
    </source>
</evidence>
<gene>
    <name evidence="4" type="ORF">AAEO57_09255</name>
</gene>
<dbReference type="InterPro" id="IPR030916">
    <property type="entry name" value="ELWxxDGT_rpt"/>
</dbReference>
<dbReference type="SUPFAM" id="SSF50998">
    <property type="entry name" value="Quinoprotein alcohol dehydrogenase-like"/>
    <property type="match status" value="1"/>
</dbReference>
<accession>A0ABU9INF2</accession>
<keyword evidence="1 2" id="KW-0732">Signal</keyword>
<protein>
    <submittedName>
        <fullName evidence="4">ELWxxDGT repeat protein</fullName>
    </submittedName>
</protein>
<comment type="caution">
    <text evidence="4">The sequence shown here is derived from an EMBL/GenBank/DDBJ whole genome shotgun (WGS) entry which is preliminary data.</text>
</comment>
<dbReference type="Pfam" id="PF18962">
    <property type="entry name" value="Por_Secre_tail"/>
    <property type="match status" value="1"/>
</dbReference>
<dbReference type="EMBL" id="JBBYHS010000008">
    <property type="protein sequence ID" value="MEL1253963.1"/>
    <property type="molecule type" value="Genomic_DNA"/>
</dbReference>
<dbReference type="RefSeq" id="WP_341691868.1">
    <property type="nucleotide sequence ID" value="NZ_JBBYHS010000008.1"/>
</dbReference>
<proteinExistence type="predicted"/>
<dbReference type="InterPro" id="IPR011047">
    <property type="entry name" value="Quinoprotein_ADH-like_sf"/>
</dbReference>
<evidence type="ECO:0000256" key="2">
    <source>
        <dbReference type="SAM" id="SignalP"/>
    </source>
</evidence>
<organism evidence="4 5">
    <name type="scientific">Flavobacterium calami</name>
    <dbReference type="NCBI Taxonomy" id="3139144"/>
    <lineage>
        <taxon>Bacteria</taxon>
        <taxon>Pseudomonadati</taxon>
        <taxon>Bacteroidota</taxon>
        <taxon>Flavobacteriia</taxon>
        <taxon>Flavobacteriales</taxon>
        <taxon>Flavobacteriaceae</taxon>
        <taxon>Flavobacterium</taxon>
    </lineage>
</organism>
<feature type="chain" id="PRO_5045766670" evidence="2">
    <location>
        <begin position="26"/>
        <end position="721"/>
    </location>
</feature>